<dbReference type="EMBL" id="CP071793">
    <property type="protein sequence ID" value="QTD49657.1"/>
    <property type="molecule type" value="Genomic_DNA"/>
</dbReference>
<name>A0A8A4TJJ3_SULCO</name>
<accession>A0A8A4TJJ3</accession>
<evidence type="ECO:0000313" key="1">
    <source>
        <dbReference type="EMBL" id="QTD49657.1"/>
    </source>
</evidence>
<evidence type="ECO:0000313" key="2">
    <source>
        <dbReference type="Proteomes" id="UP000663929"/>
    </source>
</evidence>
<gene>
    <name evidence="1" type="ORF">J3U87_29085</name>
</gene>
<keyword evidence="2" id="KW-1185">Reference proteome</keyword>
<dbReference type="RefSeq" id="WP_237379290.1">
    <property type="nucleotide sequence ID" value="NZ_CP071793.1"/>
</dbReference>
<dbReference type="KEGG" id="scor:J3U87_29085"/>
<dbReference type="InterPro" id="IPR011048">
    <property type="entry name" value="Haem_d1_sf"/>
</dbReference>
<organism evidence="1 2">
    <name type="scientific">Sulfidibacter corallicola</name>
    <dbReference type="NCBI Taxonomy" id="2818388"/>
    <lineage>
        <taxon>Bacteria</taxon>
        <taxon>Pseudomonadati</taxon>
        <taxon>Acidobacteriota</taxon>
        <taxon>Holophagae</taxon>
        <taxon>Acanthopleuribacterales</taxon>
        <taxon>Acanthopleuribacteraceae</taxon>
        <taxon>Sulfidibacter</taxon>
    </lineage>
</organism>
<dbReference type="SUPFAM" id="SSF51004">
    <property type="entry name" value="C-terminal (heme d1) domain of cytochrome cd1-nitrite reductase"/>
    <property type="match status" value="1"/>
</dbReference>
<protein>
    <recommendedName>
        <fullName evidence="3">6-bladed beta-propeller</fullName>
    </recommendedName>
</protein>
<proteinExistence type="predicted"/>
<sequence>MFFIAVAVLAVIPEWQVSVDYYMPLSSKSTVIDASGNIYTLNAHEPFVTQYSKEGKRLNNFVKKGEGPDSAMSPKSLYYIGDHLIIKDSKYFKKFSTDGVSVHAERLKSQKGFFVTEYLSLPVVNGWACILNPFYLKKDTPLLFIDNDAPPLTLMTLTELQSFGFDADAYSPCRPSYGMKIDRSGRFVYVKDDDEYKFWVFDMTTKKAVGTVHRALKPLFNPEWGESMFQNHIEESKEDLRIMGIDPNAAHHTERDFPTHCPGVRSWLIDPHGNLIVMAYSENPAVDKPVHGYNTKGEPIELKYSWEAYERILGFHGEFAYVATFDNDEEQAGIAKVKKQDVNAFVAKHPVIFKMTARHFFGGKYAK</sequence>
<reference evidence="1" key="1">
    <citation type="submission" date="2021-03" db="EMBL/GenBank/DDBJ databases">
        <title>Acanthopleuribacteraceae sp. M133.</title>
        <authorList>
            <person name="Wang G."/>
        </authorList>
    </citation>
    <scope>NUCLEOTIDE SEQUENCE</scope>
    <source>
        <strain evidence="1">M133</strain>
    </source>
</reference>
<dbReference type="AlphaFoldDB" id="A0A8A4TJJ3"/>
<dbReference type="Proteomes" id="UP000663929">
    <property type="component" value="Chromosome"/>
</dbReference>
<evidence type="ECO:0008006" key="3">
    <source>
        <dbReference type="Google" id="ProtNLM"/>
    </source>
</evidence>